<protein>
    <submittedName>
        <fullName evidence="2">Nucleotidyltransferase domain-containing protein</fullName>
    </submittedName>
</protein>
<dbReference type="CDD" id="cd05403">
    <property type="entry name" value="NT_KNTase_like"/>
    <property type="match status" value="1"/>
</dbReference>
<evidence type="ECO:0000259" key="1">
    <source>
        <dbReference type="Pfam" id="PF01909"/>
    </source>
</evidence>
<organism evidence="2 3">
    <name type="scientific">Wenzhouxiangella limi</name>
    <dbReference type="NCBI Taxonomy" id="2707351"/>
    <lineage>
        <taxon>Bacteria</taxon>
        <taxon>Pseudomonadati</taxon>
        <taxon>Pseudomonadota</taxon>
        <taxon>Gammaproteobacteria</taxon>
        <taxon>Chromatiales</taxon>
        <taxon>Wenzhouxiangellaceae</taxon>
        <taxon>Wenzhouxiangella</taxon>
    </lineage>
</organism>
<dbReference type="Proteomes" id="UP000484885">
    <property type="component" value="Unassembled WGS sequence"/>
</dbReference>
<dbReference type="GO" id="GO:0016779">
    <property type="term" value="F:nucleotidyltransferase activity"/>
    <property type="evidence" value="ECO:0007669"/>
    <property type="project" value="InterPro"/>
</dbReference>
<keyword evidence="2" id="KW-0808">Transferase</keyword>
<dbReference type="RefSeq" id="WP_164212495.1">
    <property type="nucleotide sequence ID" value="NZ_JAAGSC010000044.1"/>
</dbReference>
<gene>
    <name evidence="2" type="ORF">G3I74_15510</name>
</gene>
<keyword evidence="3" id="KW-1185">Reference proteome</keyword>
<accession>A0A845V4A7</accession>
<dbReference type="Gene3D" id="3.30.460.10">
    <property type="entry name" value="Beta Polymerase, domain 2"/>
    <property type="match status" value="1"/>
</dbReference>
<sequence>MRLTSEQIHTIKQATAEIFGEAARVRLFGSRTDDRKRGGDVDLLVEADSPIEDETWLAARLSARVSRSMQGRRVDVLVQAPGIREQPIHRIARREGIAL</sequence>
<dbReference type="AlphaFoldDB" id="A0A845V4A7"/>
<dbReference type="SUPFAM" id="SSF81301">
    <property type="entry name" value="Nucleotidyltransferase"/>
    <property type="match status" value="1"/>
</dbReference>
<dbReference type="Pfam" id="PF01909">
    <property type="entry name" value="NTP_transf_2"/>
    <property type="match status" value="1"/>
</dbReference>
<feature type="domain" description="Polymerase nucleotidyl transferase" evidence="1">
    <location>
        <begin position="10"/>
        <end position="84"/>
    </location>
</feature>
<proteinExistence type="predicted"/>
<name>A0A845V4A7_9GAMM</name>
<reference evidence="2 3" key="1">
    <citation type="submission" date="2020-02" db="EMBL/GenBank/DDBJ databases">
        <authorList>
            <person name="Zhang X.-Y."/>
        </authorList>
    </citation>
    <scope>NUCLEOTIDE SEQUENCE [LARGE SCALE GENOMIC DNA]</scope>
    <source>
        <strain evidence="2 3">C33</strain>
    </source>
</reference>
<dbReference type="InterPro" id="IPR002934">
    <property type="entry name" value="Polymerase_NTP_transf_dom"/>
</dbReference>
<evidence type="ECO:0000313" key="3">
    <source>
        <dbReference type="Proteomes" id="UP000484885"/>
    </source>
</evidence>
<comment type="caution">
    <text evidence="2">The sequence shown here is derived from an EMBL/GenBank/DDBJ whole genome shotgun (WGS) entry which is preliminary data.</text>
</comment>
<dbReference type="EMBL" id="JAAGSC010000044">
    <property type="protein sequence ID" value="NDY97130.1"/>
    <property type="molecule type" value="Genomic_DNA"/>
</dbReference>
<evidence type="ECO:0000313" key="2">
    <source>
        <dbReference type="EMBL" id="NDY97130.1"/>
    </source>
</evidence>
<dbReference type="InterPro" id="IPR043519">
    <property type="entry name" value="NT_sf"/>
</dbReference>